<evidence type="ECO:0000313" key="3">
    <source>
        <dbReference type="Proteomes" id="UP000265520"/>
    </source>
</evidence>
<evidence type="ECO:0000256" key="1">
    <source>
        <dbReference type="ARBA" id="ARBA00009431"/>
    </source>
</evidence>
<keyword evidence="3" id="KW-1185">Reference proteome</keyword>
<dbReference type="EMBL" id="LXQA010052554">
    <property type="protein sequence ID" value="MCI03552.1"/>
    <property type="molecule type" value="Genomic_DNA"/>
</dbReference>
<proteinExistence type="inferred from homology"/>
<dbReference type="AlphaFoldDB" id="A0A392NVS9"/>
<dbReference type="GO" id="GO:0019748">
    <property type="term" value="P:secondary metabolic process"/>
    <property type="evidence" value="ECO:0007669"/>
    <property type="project" value="TreeGrafter"/>
</dbReference>
<name>A0A392NVS9_9FABA</name>
<protein>
    <submittedName>
        <fullName evidence="2">Serine carboxypeptidase</fullName>
    </submittedName>
</protein>
<dbReference type="InterPro" id="IPR029058">
    <property type="entry name" value="AB_hydrolase_fold"/>
</dbReference>
<keyword evidence="2" id="KW-0121">Carboxypeptidase</keyword>
<dbReference type="SUPFAM" id="SSF53474">
    <property type="entry name" value="alpha/beta-Hydrolases"/>
    <property type="match status" value="1"/>
</dbReference>
<dbReference type="Pfam" id="PF00450">
    <property type="entry name" value="Peptidase_S10"/>
    <property type="match status" value="1"/>
</dbReference>
<keyword evidence="2" id="KW-0378">Hydrolase</keyword>
<comment type="similarity">
    <text evidence="1">Belongs to the peptidase S10 family.</text>
</comment>
<reference evidence="2 3" key="1">
    <citation type="journal article" date="2018" name="Front. Plant Sci.">
        <title>Red Clover (Trifolium pratense) and Zigzag Clover (T. medium) - A Picture of Genomic Similarities and Differences.</title>
        <authorList>
            <person name="Dluhosova J."/>
            <person name="Istvanek J."/>
            <person name="Nedelnik J."/>
            <person name="Repkova J."/>
        </authorList>
    </citation>
    <scope>NUCLEOTIDE SEQUENCE [LARGE SCALE GENOMIC DNA]</scope>
    <source>
        <strain evidence="3">cv. 10/8</strain>
        <tissue evidence="2">Leaf</tissue>
    </source>
</reference>
<dbReference type="InterPro" id="IPR001563">
    <property type="entry name" value="Peptidase_S10"/>
</dbReference>
<dbReference type="GO" id="GO:0016747">
    <property type="term" value="F:acyltransferase activity, transferring groups other than amino-acyl groups"/>
    <property type="evidence" value="ECO:0007669"/>
    <property type="project" value="TreeGrafter"/>
</dbReference>
<dbReference type="PANTHER" id="PTHR11802:SF29">
    <property type="entry name" value="SERINE CARBOXYPEPTIDASE-LIKE 19"/>
    <property type="match status" value="1"/>
</dbReference>
<dbReference type="PANTHER" id="PTHR11802">
    <property type="entry name" value="SERINE PROTEASE FAMILY S10 SERINE CARBOXYPEPTIDASE"/>
    <property type="match status" value="1"/>
</dbReference>
<sequence length="86" mass="9696">SGITVPAIVQEIAQGNEKGVQPWINLQGYLLGNAVTTEKETNYKIPFAHGMGLISDELYEIPEMFYVLEISVHSTRLHQDLIQHIF</sequence>
<dbReference type="Gene3D" id="3.40.50.1820">
    <property type="entry name" value="alpha/beta hydrolase"/>
    <property type="match status" value="1"/>
</dbReference>
<dbReference type="GO" id="GO:0006508">
    <property type="term" value="P:proteolysis"/>
    <property type="evidence" value="ECO:0007669"/>
    <property type="project" value="InterPro"/>
</dbReference>
<keyword evidence="2" id="KW-0645">Protease</keyword>
<feature type="non-terminal residue" evidence="2">
    <location>
        <position position="1"/>
    </location>
</feature>
<accession>A0A392NVS9</accession>
<gene>
    <name evidence="2" type="ORF">A2U01_0024592</name>
</gene>
<evidence type="ECO:0000313" key="2">
    <source>
        <dbReference type="EMBL" id="MCI03552.1"/>
    </source>
</evidence>
<dbReference type="GO" id="GO:0004185">
    <property type="term" value="F:serine-type carboxypeptidase activity"/>
    <property type="evidence" value="ECO:0007669"/>
    <property type="project" value="InterPro"/>
</dbReference>
<dbReference type="Proteomes" id="UP000265520">
    <property type="component" value="Unassembled WGS sequence"/>
</dbReference>
<comment type="caution">
    <text evidence="2">The sequence shown here is derived from an EMBL/GenBank/DDBJ whole genome shotgun (WGS) entry which is preliminary data.</text>
</comment>
<organism evidence="2 3">
    <name type="scientific">Trifolium medium</name>
    <dbReference type="NCBI Taxonomy" id="97028"/>
    <lineage>
        <taxon>Eukaryota</taxon>
        <taxon>Viridiplantae</taxon>
        <taxon>Streptophyta</taxon>
        <taxon>Embryophyta</taxon>
        <taxon>Tracheophyta</taxon>
        <taxon>Spermatophyta</taxon>
        <taxon>Magnoliopsida</taxon>
        <taxon>eudicotyledons</taxon>
        <taxon>Gunneridae</taxon>
        <taxon>Pentapetalae</taxon>
        <taxon>rosids</taxon>
        <taxon>fabids</taxon>
        <taxon>Fabales</taxon>
        <taxon>Fabaceae</taxon>
        <taxon>Papilionoideae</taxon>
        <taxon>50 kb inversion clade</taxon>
        <taxon>NPAAA clade</taxon>
        <taxon>Hologalegina</taxon>
        <taxon>IRL clade</taxon>
        <taxon>Trifolieae</taxon>
        <taxon>Trifolium</taxon>
    </lineage>
</organism>